<evidence type="ECO:0000313" key="2">
    <source>
        <dbReference type="EMBL" id="KAK3765134.1"/>
    </source>
</evidence>
<protein>
    <submittedName>
        <fullName evidence="2">Uncharacterized protein</fullName>
    </submittedName>
</protein>
<sequence length="143" mass="15931">MISKRQCCQLYQNIVQPWHQLRPYLQGSVSSSSTTLHSWGWRQVDSESMLRGWGGWKVDLESSCVGQSGSLYMKLVLGSLYSDAASDIFPIGEDNCVMISLGPGPSRMPGQRRARHSSSDRKTPQRLLYELDLDLASPQGTPV</sequence>
<reference evidence="2" key="1">
    <citation type="journal article" date="2023" name="G3 (Bethesda)">
        <title>A reference genome for the long-term kleptoplast-retaining sea slug Elysia crispata morphotype clarki.</title>
        <authorList>
            <person name="Eastman K.E."/>
            <person name="Pendleton A.L."/>
            <person name="Shaikh M.A."/>
            <person name="Suttiyut T."/>
            <person name="Ogas R."/>
            <person name="Tomko P."/>
            <person name="Gavelis G."/>
            <person name="Widhalm J.R."/>
            <person name="Wisecaver J.H."/>
        </authorList>
    </citation>
    <scope>NUCLEOTIDE SEQUENCE</scope>
    <source>
        <strain evidence="2">ECLA1</strain>
    </source>
</reference>
<dbReference type="EMBL" id="JAWDGP010004345">
    <property type="protein sequence ID" value="KAK3765134.1"/>
    <property type="molecule type" value="Genomic_DNA"/>
</dbReference>
<dbReference type="AlphaFoldDB" id="A0AAE1DC06"/>
<organism evidence="2 3">
    <name type="scientific">Elysia crispata</name>
    <name type="common">lettuce slug</name>
    <dbReference type="NCBI Taxonomy" id="231223"/>
    <lineage>
        <taxon>Eukaryota</taxon>
        <taxon>Metazoa</taxon>
        <taxon>Spiralia</taxon>
        <taxon>Lophotrochozoa</taxon>
        <taxon>Mollusca</taxon>
        <taxon>Gastropoda</taxon>
        <taxon>Heterobranchia</taxon>
        <taxon>Euthyneura</taxon>
        <taxon>Panpulmonata</taxon>
        <taxon>Sacoglossa</taxon>
        <taxon>Placobranchoidea</taxon>
        <taxon>Plakobranchidae</taxon>
        <taxon>Elysia</taxon>
    </lineage>
</organism>
<gene>
    <name evidence="2" type="ORF">RRG08_027775</name>
</gene>
<proteinExistence type="predicted"/>
<dbReference type="Proteomes" id="UP001283361">
    <property type="component" value="Unassembled WGS sequence"/>
</dbReference>
<name>A0AAE1DC06_9GAST</name>
<comment type="caution">
    <text evidence="2">The sequence shown here is derived from an EMBL/GenBank/DDBJ whole genome shotgun (WGS) entry which is preliminary data.</text>
</comment>
<evidence type="ECO:0000313" key="3">
    <source>
        <dbReference type="Proteomes" id="UP001283361"/>
    </source>
</evidence>
<evidence type="ECO:0000256" key="1">
    <source>
        <dbReference type="SAM" id="MobiDB-lite"/>
    </source>
</evidence>
<feature type="region of interest" description="Disordered" evidence="1">
    <location>
        <begin position="102"/>
        <end position="123"/>
    </location>
</feature>
<accession>A0AAE1DC06</accession>
<keyword evidence="3" id="KW-1185">Reference proteome</keyword>